<accession>A0A6I1DUN2</accession>
<dbReference type="PROSITE" id="PS51257">
    <property type="entry name" value="PROKAR_LIPOPROTEIN"/>
    <property type="match status" value="1"/>
</dbReference>
<name>A0A6I1DUN2_9FLAO</name>
<evidence type="ECO:0000313" key="2">
    <source>
        <dbReference type="Proteomes" id="UP000429785"/>
    </source>
</evidence>
<evidence type="ECO:0000313" key="1">
    <source>
        <dbReference type="EMBL" id="KAB7528570.1"/>
    </source>
</evidence>
<evidence type="ECO:0008006" key="3">
    <source>
        <dbReference type="Google" id="ProtNLM"/>
    </source>
</evidence>
<proteinExistence type="predicted"/>
<dbReference type="AlphaFoldDB" id="A0A6I1DUN2"/>
<dbReference type="RefSeq" id="WP_152131917.1">
    <property type="nucleotide sequence ID" value="NZ_WELG01000002.1"/>
</dbReference>
<protein>
    <recommendedName>
        <fullName evidence="3">Lipoprotein</fullName>
    </recommendedName>
</protein>
<sequence length="303" mass="34765">MKNSIYQPSGLAVLVTIMAFLGCTKEVDITETDGLDETAEIGKHATNKQLLQNPYEIHAFRRAYQKVLDSLEYGNFEAGKTYQKTKTKDTSQIVPNYRYMKFSPETDQQENKLREHRKIVFIDYPFEYEDGEQYHKANPLDDGERLSFYTSIPVEAKYPKNIPHTILQEMYIPERDEDLNNMADKSDKGTERGKVNNTIDFMNHVIEQAYKDTNNEDLLVEPLLDNKKETCETCLLGINLGSRWRPSGNVQIFDDNLGTSSYTVMECQTSYTYDYTPCYYGDYGNCPKKVAGQNCTNNLGTLG</sequence>
<gene>
    <name evidence="1" type="ORF">F8C76_11960</name>
</gene>
<dbReference type="Proteomes" id="UP000429785">
    <property type="component" value="Unassembled WGS sequence"/>
</dbReference>
<dbReference type="EMBL" id="WELG01000002">
    <property type="protein sequence ID" value="KAB7528570.1"/>
    <property type="molecule type" value="Genomic_DNA"/>
</dbReference>
<organism evidence="1 2">
    <name type="scientific">Flagellimonas olearia</name>
    <dbReference type="NCBI Taxonomy" id="552546"/>
    <lineage>
        <taxon>Bacteria</taxon>
        <taxon>Pseudomonadati</taxon>
        <taxon>Bacteroidota</taxon>
        <taxon>Flavobacteriia</taxon>
        <taxon>Flavobacteriales</taxon>
        <taxon>Flavobacteriaceae</taxon>
        <taxon>Flagellimonas</taxon>
    </lineage>
</organism>
<comment type="caution">
    <text evidence="1">The sequence shown here is derived from an EMBL/GenBank/DDBJ whole genome shotgun (WGS) entry which is preliminary data.</text>
</comment>
<reference evidence="1 2" key="1">
    <citation type="submission" date="2019-10" db="EMBL/GenBank/DDBJ databases">
        <title>Muricauda olearia CL-SS4 JCM15563 genome.</title>
        <authorList>
            <person name="Liu L."/>
        </authorList>
    </citation>
    <scope>NUCLEOTIDE SEQUENCE [LARGE SCALE GENOMIC DNA]</scope>
    <source>
        <strain evidence="1 2">CL-SS4</strain>
    </source>
</reference>